<dbReference type="InterPro" id="IPR029063">
    <property type="entry name" value="SAM-dependent_MTases_sf"/>
</dbReference>
<comment type="caution">
    <text evidence="4">The sequence shown here is derived from an EMBL/GenBank/DDBJ whole genome shotgun (WGS) entry which is preliminary data.</text>
</comment>
<dbReference type="AlphaFoldDB" id="A0AAE4B0B5"/>
<dbReference type="Pfam" id="PF13649">
    <property type="entry name" value="Methyltransf_25"/>
    <property type="match status" value="1"/>
</dbReference>
<sequence>MTEHAHHDDSGMAELLELDGTVLAGHLGTVTGWLAELATDPPARIVDLGAGTGNGSLALATRFPAAGIVAVDNSPRMLERLRTAAARQGLGDRITTLEADLAHGWPATGRPDLVWAALSLHHVPDPEALLRQIHDVLPGDGLLVVSEMPGQLRFLGEDPWEQRLHDAIAKRHLGFDPHPDWTATLARLGFRATRRDFPIEVSEPAELVRRYFLAFLRRMRDHLTEHLDAADLHTLDEIVAGGAAGLAPVVRTGRTVWVARRDG</sequence>
<accession>A0AAE4B0B5</accession>
<dbReference type="Proteomes" id="UP001240236">
    <property type="component" value="Unassembled WGS sequence"/>
</dbReference>
<feature type="domain" description="Methyltransferase" evidence="3">
    <location>
        <begin position="45"/>
        <end position="141"/>
    </location>
</feature>
<dbReference type="SUPFAM" id="SSF53335">
    <property type="entry name" value="S-adenosyl-L-methionine-dependent methyltransferases"/>
    <property type="match status" value="1"/>
</dbReference>
<proteinExistence type="predicted"/>
<name>A0AAE4B0B5_9ACTN</name>
<dbReference type="GO" id="GO:0008168">
    <property type="term" value="F:methyltransferase activity"/>
    <property type="evidence" value="ECO:0007669"/>
    <property type="project" value="UniProtKB-KW"/>
</dbReference>
<organism evidence="4 5">
    <name type="scientific">Catenuloplanes indicus</name>
    <dbReference type="NCBI Taxonomy" id="137267"/>
    <lineage>
        <taxon>Bacteria</taxon>
        <taxon>Bacillati</taxon>
        <taxon>Actinomycetota</taxon>
        <taxon>Actinomycetes</taxon>
        <taxon>Micromonosporales</taxon>
        <taxon>Micromonosporaceae</taxon>
        <taxon>Catenuloplanes</taxon>
    </lineage>
</organism>
<dbReference type="EMBL" id="JAUSUZ010000001">
    <property type="protein sequence ID" value="MDQ0370125.1"/>
    <property type="molecule type" value="Genomic_DNA"/>
</dbReference>
<dbReference type="RefSeq" id="WP_307245857.1">
    <property type="nucleotide sequence ID" value="NZ_JAUSUZ010000001.1"/>
</dbReference>
<dbReference type="InterPro" id="IPR041698">
    <property type="entry name" value="Methyltransf_25"/>
</dbReference>
<keyword evidence="1 4" id="KW-0489">Methyltransferase</keyword>
<dbReference type="Gene3D" id="3.40.50.150">
    <property type="entry name" value="Vaccinia Virus protein VP39"/>
    <property type="match status" value="1"/>
</dbReference>
<keyword evidence="2" id="KW-0808">Transferase</keyword>
<reference evidence="4 5" key="1">
    <citation type="submission" date="2023-07" db="EMBL/GenBank/DDBJ databases">
        <title>Sequencing the genomes of 1000 actinobacteria strains.</title>
        <authorList>
            <person name="Klenk H.-P."/>
        </authorList>
    </citation>
    <scope>NUCLEOTIDE SEQUENCE [LARGE SCALE GENOMIC DNA]</scope>
    <source>
        <strain evidence="4 5">DSM 44709</strain>
    </source>
</reference>
<gene>
    <name evidence="4" type="ORF">J2S42_006794</name>
</gene>
<dbReference type="PANTHER" id="PTHR43861:SF1">
    <property type="entry name" value="TRANS-ACONITATE 2-METHYLTRANSFERASE"/>
    <property type="match status" value="1"/>
</dbReference>
<evidence type="ECO:0000256" key="2">
    <source>
        <dbReference type="ARBA" id="ARBA00022679"/>
    </source>
</evidence>
<dbReference type="PANTHER" id="PTHR43861">
    <property type="entry name" value="TRANS-ACONITATE 2-METHYLTRANSFERASE-RELATED"/>
    <property type="match status" value="1"/>
</dbReference>
<evidence type="ECO:0000313" key="4">
    <source>
        <dbReference type="EMBL" id="MDQ0370125.1"/>
    </source>
</evidence>
<dbReference type="CDD" id="cd02440">
    <property type="entry name" value="AdoMet_MTases"/>
    <property type="match status" value="1"/>
</dbReference>
<evidence type="ECO:0000259" key="3">
    <source>
        <dbReference type="Pfam" id="PF13649"/>
    </source>
</evidence>
<evidence type="ECO:0000256" key="1">
    <source>
        <dbReference type="ARBA" id="ARBA00022603"/>
    </source>
</evidence>
<protein>
    <submittedName>
        <fullName evidence="4">SAM-dependent methyltransferase</fullName>
    </submittedName>
</protein>
<keyword evidence="5" id="KW-1185">Reference proteome</keyword>
<evidence type="ECO:0000313" key="5">
    <source>
        <dbReference type="Proteomes" id="UP001240236"/>
    </source>
</evidence>
<dbReference type="GO" id="GO:0032259">
    <property type="term" value="P:methylation"/>
    <property type="evidence" value="ECO:0007669"/>
    <property type="project" value="UniProtKB-KW"/>
</dbReference>